<dbReference type="InterPro" id="IPR019734">
    <property type="entry name" value="TPR_rpt"/>
</dbReference>
<keyword evidence="2" id="KW-1185">Reference proteome</keyword>
<dbReference type="AlphaFoldDB" id="A0A563F184"/>
<comment type="caution">
    <text evidence="1">The sequence shown here is derived from an EMBL/GenBank/DDBJ whole genome shotgun (WGS) entry which is preliminary data.</text>
</comment>
<dbReference type="InterPro" id="IPR011990">
    <property type="entry name" value="TPR-like_helical_dom_sf"/>
</dbReference>
<evidence type="ECO:0000313" key="1">
    <source>
        <dbReference type="EMBL" id="TWP53720.1"/>
    </source>
</evidence>
<dbReference type="SMART" id="SM00028">
    <property type="entry name" value="TPR"/>
    <property type="match status" value="5"/>
</dbReference>
<dbReference type="OrthoDB" id="3664368at2"/>
<dbReference type="Gene3D" id="1.25.40.10">
    <property type="entry name" value="Tetratricopeptide repeat domain"/>
    <property type="match status" value="4"/>
</dbReference>
<gene>
    <name evidence="1" type="ORF">FKR81_02895</name>
</gene>
<reference evidence="1 2" key="1">
    <citation type="submission" date="2019-07" db="EMBL/GenBank/DDBJ databases">
        <title>Lentzea xizangensis sp. nov., isolated from Qinghai-Tibetan Plateau Soils.</title>
        <authorList>
            <person name="Huang J."/>
        </authorList>
    </citation>
    <scope>NUCLEOTIDE SEQUENCE [LARGE SCALE GENOMIC DNA]</scope>
    <source>
        <strain evidence="1 2">FXJ1.1311</strain>
    </source>
</reference>
<dbReference type="SUPFAM" id="SSF48452">
    <property type="entry name" value="TPR-like"/>
    <property type="match status" value="2"/>
</dbReference>
<dbReference type="Proteomes" id="UP000316639">
    <property type="component" value="Unassembled WGS sequence"/>
</dbReference>
<protein>
    <submittedName>
        <fullName evidence="1">Tetratricopeptide repeat protein</fullName>
    </submittedName>
</protein>
<organism evidence="1 2">
    <name type="scientific">Lentzea tibetensis</name>
    <dbReference type="NCBI Taxonomy" id="2591470"/>
    <lineage>
        <taxon>Bacteria</taxon>
        <taxon>Bacillati</taxon>
        <taxon>Actinomycetota</taxon>
        <taxon>Actinomycetes</taxon>
        <taxon>Pseudonocardiales</taxon>
        <taxon>Pseudonocardiaceae</taxon>
        <taxon>Lentzea</taxon>
    </lineage>
</organism>
<dbReference type="RefSeq" id="WP_146349316.1">
    <property type="nucleotide sequence ID" value="NZ_VOBR01000002.1"/>
</dbReference>
<name>A0A563F184_9PSEU</name>
<evidence type="ECO:0000313" key="2">
    <source>
        <dbReference type="Proteomes" id="UP000316639"/>
    </source>
</evidence>
<dbReference type="EMBL" id="VOBR01000002">
    <property type="protein sequence ID" value="TWP53720.1"/>
    <property type="molecule type" value="Genomic_DNA"/>
</dbReference>
<proteinExistence type="predicted"/>
<sequence>MRVQRQDIWHRKPENGHPDQAYRVIRIQMDVVEELRDTPRDTWPQRDALPRALNFLGESYEELGWDDLARRAYFEELELRRAFEDRQALRSVLKALRTTLIRLKLYEEALPIAEEERRVSVELSAPGKYSVETANSAKYWITHILGELGRHEESARSAGESVAELREQKPIKKGAPPGYGLAHAQAEHARRLVVIGEYALACDAAAEAAAFWRQQPWEEAVRCYTALGELSILQLRLGRLDEARTSHTEGVRIIRQRAERKGEPEFLGHLAGVLNNHANRLRALGLDHEALAAAQESVDRYRALVANAEGRAVVMKTELRLAVALIGLGSRLHDLDRLDEALAANTEAITIARKYEHTSMGRTELARAWTNRASALLSRNADQEAVDAAAKAVELYEKPESLALARNTFGVAAARVGRLDEALAASLRSLAEYREWHAADPYEYAPLLADALTDHAIVRSKRGEHAEAQAAAAESVEMHRRLVAINPDRYTRELNRATTTANEVRTAPSGH</sequence>
<accession>A0A563F184</accession>